<name>A0ABR2PC56_9ROSI</name>
<gene>
    <name evidence="2" type="ORF">V6N11_082305</name>
</gene>
<feature type="compositionally biased region" description="Acidic residues" evidence="1">
    <location>
        <begin position="61"/>
        <end position="75"/>
    </location>
</feature>
<dbReference type="Proteomes" id="UP001396334">
    <property type="component" value="Unassembled WGS sequence"/>
</dbReference>
<feature type="compositionally biased region" description="Polar residues" evidence="1">
    <location>
        <begin position="79"/>
        <end position="88"/>
    </location>
</feature>
<feature type="compositionally biased region" description="Polar residues" evidence="1">
    <location>
        <begin position="27"/>
        <end position="37"/>
    </location>
</feature>
<dbReference type="EMBL" id="JBBPBN010000065">
    <property type="protein sequence ID" value="KAK8986018.1"/>
    <property type="molecule type" value="Genomic_DNA"/>
</dbReference>
<feature type="compositionally biased region" description="Basic and acidic residues" evidence="1">
    <location>
        <begin position="47"/>
        <end position="60"/>
    </location>
</feature>
<sequence>MIEKFQENSNFTLNPRKHHRLDEKLPNTDNPHGTTLNALPADSRMPSYKEKLTDHSRLPLEDEENIDEDEIEILEGDVSKTQASTNSIDPPMASQPEQPKPYESSSFSPWIVVERKQRRRPKKQVDDVVNSSITPVVAIAT</sequence>
<comment type="caution">
    <text evidence="2">The sequence shown here is derived from an EMBL/GenBank/DDBJ whole genome shotgun (WGS) entry which is preliminary data.</text>
</comment>
<organism evidence="2 3">
    <name type="scientific">Hibiscus sabdariffa</name>
    <name type="common">roselle</name>
    <dbReference type="NCBI Taxonomy" id="183260"/>
    <lineage>
        <taxon>Eukaryota</taxon>
        <taxon>Viridiplantae</taxon>
        <taxon>Streptophyta</taxon>
        <taxon>Embryophyta</taxon>
        <taxon>Tracheophyta</taxon>
        <taxon>Spermatophyta</taxon>
        <taxon>Magnoliopsida</taxon>
        <taxon>eudicotyledons</taxon>
        <taxon>Gunneridae</taxon>
        <taxon>Pentapetalae</taxon>
        <taxon>rosids</taxon>
        <taxon>malvids</taxon>
        <taxon>Malvales</taxon>
        <taxon>Malvaceae</taxon>
        <taxon>Malvoideae</taxon>
        <taxon>Hibiscus</taxon>
    </lineage>
</organism>
<reference evidence="2 3" key="1">
    <citation type="journal article" date="2024" name="G3 (Bethesda)">
        <title>Genome assembly of Hibiscus sabdariffa L. provides insights into metabolisms of medicinal natural products.</title>
        <authorList>
            <person name="Kim T."/>
        </authorList>
    </citation>
    <scope>NUCLEOTIDE SEQUENCE [LARGE SCALE GENOMIC DNA]</scope>
    <source>
        <strain evidence="2">TK-2024</strain>
        <tissue evidence="2">Old leaves</tissue>
    </source>
</reference>
<proteinExistence type="predicted"/>
<evidence type="ECO:0000313" key="3">
    <source>
        <dbReference type="Proteomes" id="UP001396334"/>
    </source>
</evidence>
<keyword evidence="3" id="KW-1185">Reference proteome</keyword>
<accession>A0ABR2PC56</accession>
<evidence type="ECO:0000313" key="2">
    <source>
        <dbReference type="EMBL" id="KAK8986018.1"/>
    </source>
</evidence>
<evidence type="ECO:0000256" key="1">
    <source>
        <dbReference type="SAM" id="MobiDB-lite"/>
    </source>
</evidence>
<feature type="region of interest" description="Disordered" evidence="1">
    <location>
        <begin position="1"/>
        <end position="108"/>
    </location>
</feature>
<protein>
    <submittedName>
        <fullName evidence="2">Uncharacterized protein</fullName>
    </submittedName>
</protein>